<keyword evidence="2" id="KW-0812">Transmembrane</keyword>
<organism evidence="3 5">
    <name type="scientific">Leisingera aquaemixtae</name>
    <dbReference type="NCBI Taxonomy" id="1396826"/>
    <lineage>
        <taxon>Bacteria</taxon>
        <taxon>Pseudomonadati</taxon>
        <taxon>Pseudomonadota</taxon>
        <taxon>Alphaproteobacteria</taxon>
        <taxon>Rhodobacterales</taxon>
        <taxon>Roseobacteraceae</taxon>
        <taxon>Leisingera</taxon>
    </lineage>
</organism>
<accession>A0A0N7M4N6</accession>
<keyword evidence="2" id="KW-0472">Membrane</keyword>
<proteinExistence type="predicted"/>
<keyword evidence="6" id="KW-1185">Reference proteome</keyword>
<reference evidence="3 5" key="1">
    <citation type="submission" date="2015-09" db="EMBL/GenBank/DDBJ databases">
        <authorList>
            <consortium name="Swine Surveillance"/>
        </authorList>
    </citation>
    <scope>NUCLEOTIDE SEQUENCE [LARGE SCALE GENOMIC DNA]</scope>
    <source>
        <strain evidence="3 5">CECT 8399</strain>
    </source>
</reference>
<dbReference type="EMBL" id="CP081051">
    <property type="protein sequence ID" value="UWQ40911.1"/>
    <property type="molecule type" value="Genomic_DNA"/>
</dbReference>
<sequence length="116" mass="12985">MRYIRYAVLGSLAIVLVSVCLANRSFVELKLMPEALGELFGFNPGISLPLFAVVLGGVGAGLVLGFLWEWIREHKHRREAAEKAREARKLNREVKRLKKQKNEGKDEVLALLEDAG</sequence>
<reference evidence="4" key="2">
    <citation type="submission" date="2021-08" db="EMBL/GenBank/DDBJ databases">
        <authorList>
            <person name="Nwanade C."/>
            <person name="Wang M."/>
            <person name="Masoudi A."/>
            <person name="Yu Z."/>
            <person name="Liu J."/>
        </authorList>
    </citation>
    <scope>NUCLEOTIDE SEQUENCE</scope>
    <source>
        <strain evidence="4">S166</strain>
    </source>
</reference>
<feature type="coiled-coil region" evidence="1">
    <location>
        <begin position="73"/>
        <end position="114"/>
    </location>
</feature>
<evidence type="ECO:0000313" key="6">
    <source>
        <dbReference type="Proteomes" id="UP001058514"/>
    </source>
</evidence>
<keyword evidence="2" id="KW-1133">Transmembrane helix</keyword>
<dbReference type="AlphaFoldDB" id="A0A0N7M4N6"/>
<dbReference type="EMBL" id="CYSR01000022">
    <property type="protein sequence ID" value="CUI00138.1"/>
    <property type="molecule type" value="Genomic_DNA"/>
</dbReference>
<name>A0A0N7M4N6_9RHOB</name>
<evidence type="ECO:0000256" key="2">
    <source>
        <dbReference type="SAM" id="Phobius"/>
    </source>
</evidence>
<protein>
    <submittedName>
        <fullName evidence="4">Lipopolysaccharide assembly protein LapA domain-containing protein</fullName>
    </submittedName>
</protein>
<dbReference type="Proteomes" id="UP001058514">
    <property type="component" value="Chromosome"/>
</dbReference>
<evidence type="ECO:0000313" key="4">
    <source>
        <dbReference type="EMBL" id="UWQ40911.1"/>
    </source>
</evidence>
<keyword evidence="1" id="KW-0175">Coiled coil</keyword>
<dbReference type="RefSeq" id="WP_008555367.1">
    <property type="nucleotide sequence ID" value="NZ_CP041159.1"/>
</dbReference>
<evidence type="ECO:0000313" key="5">
    <source>
        <dbReference type="Proteomes" id="UP000051326"/>
    </source>
</evidence>
<gene>
    <name evidence="4" type="ORF">K3718_15410</name>
    <name evidence="3" type="ORF">PHA8399_02264</name>
</gene>
<evidence type="ECO:0000313" key="3">
    <source>
        <dbReference type="EMBL" id="CUI00138.1"/>
    </source>
</evidence>
<dbReference type="Proteomes" id="UP000051326">
    <property type="component" value="Unassembled WGS sequence"/>
</dbReference>
<dbReference type="STRING" id="1396826.PHA8399_02264"/>
<evidence type="ECO:0000256" key="1">
    <source>
        <dbReference type="SAM" id="Coils"/>
    </source>
</evidence>
<feature type="transmembrane region" description="Helical" evidence="2">
    <location>
        <begin position="46"/>
        <end position="68"/>
    </location>
</feature>